<dbReference type="EMBL" id="CP002548">
    <property type="protein sequence ID" value="AGL90759.1"/>
    <property type="molecule type" value="Genomic_DNA"/>
</dbReference>
<dbReference type="KEGG" id="nzs:SLY_0844"/>
<evidence type="ECO:0000313" key="2">
    <source>
        <dbReference type="Proteomes" id="UP000013941"/>
    </source>
</evidence>
<reference evidence="1 2" key="1">
    <citation type="journal article" date="2013" name="BMC Genomics">
        <title>Comparison of the complete genome sequence of two closely related isolates of 'Candidatus Phytoplasma australiense' reveals genome plasticity.</title>
        <authorList>
            <person name="Andersen M.T."/>
            <person name="Liefting L.W."/>
            <person name="Havukkala I."/>
            <person name="Beever R.E."/>
        </authorList>
    </citation>
    <scope>NUCLEOTIDE SEQUENCE [LARGE SCALE GENOMIC DNA]</scope>
    <source>
        <strain evidence="1 2">NZSb11</strain>
    </source>
</reference>
<protein>
    <submittedName>
        <fullName evidence="1">Uncharacterized protein</fullName>
    </submittedName>
</protein>
<name>R4S1R2_PHYAS</name>
<accession>R4S1R2</accession>
<proteinExistence type="predicted"/>
<keyword evidence="2" id="KW-1185">Reference proteome</keyword>
<organism evidence="1 2">
    <name type="scientific">Strawberry lethal yellows phytoplasma (CPA) str. NZSb11</name>
    <dbReference type="NCBI Taxonomy" id="980422"/>
    <lineage>
        <taxon>Bacteria</taxon>
        <taxon>Bacillati</taxon>
        <taxon>Mycoplasmatota</taxon>
        <taxon>Mollicutes</taxon>
        <taxon>Acholeplasmatales</taxon>
        <taxon>Acholeplasmataceae</taxon>
        <taxon>Candidatus Phytoplasma</taxon>
        <taxon>16SrXII (Stolbur group)</taxon>
    </lineage>
</organism>
<dbReference type="Proteomes" id="UP000013941">
    <property type="component" value="Chromosome"/>
</dbReference>
<gene>
    <name evidence="1" type="ORF">SLY_0844</name>
</gene>
<sequence length="39" mass="4715">MHKLKNNFLIWLQNVFLKKHVLISKITNKKYPNFFSSPP</sequence>
<dbReference type="AlphaFoldDB" id="R4S1R2"/>
<evidence type="ECO:0000313" key="1">
    <source>
        <dbReference type="EMBL" id="AGL90759.1"/>
    </source>
</evidence>
<dbReference type="HOGENOM" id="CLU_3317726_0_0_14"/>